<organism evidence="2 3">
    <name type="scientific">Iphiclides podalirius</name>
    <name type="common">scarce swallowtail</name>
    <dbReference type="NCBI Taxonomy" id="110791"/>
    <lineage>
        <taxon>Eukaryota</taxon>
        <taxon>Metazoa</taxon>
        <taxon>Ecdysozoa</taxon>
        <taxon>Arthropoda</taxon>
        <taxon>Hexapoda</taxon>
        <taxon>Insecta</taxon>
        <taxon>Pterygota</taxon>
        <taxon>Neoptera</taxon>
        <taxon>Endopterygota</taxon>
        <taxon>Lepidoptera</taxon>
        <taxon>Glossata</taxon>
        <taxon>Ditrysia</taxon>
        <taxon>Papilionoidea</taxon>
        <taxon>Papilionidae</taxon>
        <taxon>Papilioninae</taxon>
        <taxon>Iphiclides</taxon>
    </lineage>
</organism>
<evidence type="ECO:0000256" key="1">
    <source>
        <dbReference type="SAM" id="MobiDB-lite"/>
    </source>
</evidence>
<evidence type="ECO:0000313" key="2">
    <source>
        <dbReference type="EMBL" id="CAH2048410.1"/>
    </source>
</evidence>
<keyword evidence="3" id="KW-1185">Reference proteome</keyword>
<feature type="non-terminal residue" evidence="2">
    <location>
        <position position="1"/>
    </location>
</feature>
<dbReference type="EMBL" id="OW152830">
    <property type="protein sequence ID" value="CAH2048410.1"/>
    <property type="molecule type" value="Genomic_DNA"/>
</dbReference>
<feature type="compositionally biased region" description="Pro residues" evidence="1">
    <location>
        <begin position="87"/>
        <end position="98"/>
    </location>
</feature>
<gene>
    <name evidence="2" type="ORF">IPOD504_LOCUS6045</name>
</gene>
<evidence type="ECO:0000313" key="3">
    <source>
        <dbReference type="Proteomes" id="UP000837857"/>
    </source>
</evidence>
<sequence>MKEKSMPVSCKDAPEGMTCRCWLCSARVPLLVRAAAQSNAISTVDCACSRSYGEFADDCTPVATVLSAAKTVEARRASEHASSACISPPPPSSDPQPSPLLSVTPPLLYIYRGGRRRAFRSRFRASPRLVRP</sequence>
<feature type="region of interest" description="Disordered" evidence="1">
    <location>
        <begin position="80"/>
        <end position="100"/>
    </location>
</feature>
<reference evidence="2" key="1">
    <citation type="submission" date="2022-03" db="EMBL/GenBank/DDBJ databases">
        <authorList>
            <person name="Martin H S."/>
        </authorList>
    </citation>
    <scope>NUCLEOTIDE SEQUENCE</scope>
</reference>
<accession>A0ABN8I859</accession>
<name>A0ABN8I859_9NEOP</name>
<protein>
    <submittedName>
        <fullName evidence="2">Uncharacterized protein</fullName>
    </submittedName>
</protein>
<dbReference type="Proteomes" id="UP000837857">
    <property type="component" value="Chromosome 18"/>
</dbReference>
<proteinExistence type="predicted"/>